<feature type="transmembrane region" description="Helical" evidence="6">
    <location>
        <begin position="128"/>
        <end position="145"/>
    </location>
</feature>
<sequence length="669" mass="74280">MMGEVDYLERKGVIGRLKTLSKPTGKPLWGAAVRTMLIIILAGILASYLGFGEGVGAVVSITLFACIIIDQPLPFRKVLPLAAVGAFLMSMAFASASIALLSLPVFIVLTAIWAFFPLSLYIFGDAEGLFGFMIFSSYFIATTLVKSSLTTLGWVECVLFAYLIASILLVLKFFGRDSYTRKMVAVGFLPQTHTNKMVSIRKNMAGLSIKKSFNDLLKDGVYLTGLRGYGKMVQSRLSGKTAEVFRGFMEESDAVSAQIADHIVNKRGGVDLQNLKSKFKELNFYKGDVDGLDAAKKVSKTFMSLIEGANAMISVVPTNEEHVKITSTHVPVTETLRSKFNLDSLYIRHALRFTIAMTIALLFIYLDHTRDALWIAMGVLIIIKPDVTSTIDNMILRVSFNLFAIILAIILAFFFPHDVLLIFALLALFFFRAFFPTYMGLSVMALTLFVVFIWPTGTVFENAVARLVDISIGALSSLFVVYAILPKRLTMNLPEQLSRVIKANQEYMEVVLVSGEEYDHKKATSKLEKAFLEHSNLEVALKKVQDSFKDVSEDLTVYEEISAASYSLTADTSAVAGLIEYGAWERDLTPLNDLGSKLLEIISSAVEEDKKPQDWPDLSIYSKILDEALAGHRELEQYMSWMASDIQIMHDEVKKAAEMGALGRYRDLT</sequence>
<feature type="transmembrane region" description="Helical" evidence="6">
    <location>
        <begin position="28"/>
        <end position="48"/>
    </location>
</feature>
<feature type="transmembrane region" description="Helical" evidence="6">
    <location>
        <begin position="372"/>
        <end position="391"/>
    </location>
</feature>
<dbReference type="PANTHER" id="PTHR30509">
    <property type="entry name" value="P-HYDROXYBENZOIC ACID EFFLUX PUMP SUBUNIT-RELATED"/>
    <property type="match status" value="1"/>
</dbReference>
<feature type="transmembrane region" description="Helical" evidence="6">
    <location>
        <begin position="467"/>
        <end position="485"/>
    </location>
</feature>
<gene>
    <name evidence="8" type="ordered locus">MSWAN_0011</name>
</gene>
<dbReference type="PANTHER" id="PTHR30509:SF9">
    <property type="entry name" value="MULTIDRUG RESISTANCE PROTEIN MDTO"/>
    <property type="match status" value="1"/>
</dbReference>
<evidence type="ECO:0000256" key="5">
    <source>
        <dbReference type="ARBA" id="ARBA00023136"/>
    </source>
</evidence>
<evidence type="ECO:0000256" key="1">
    <source>
        <dbReference type="ARBA" id="ARBA00004651"/>
    </source>
</evidence>
<evidence type="ECO:0000259" key="7">
    <source>
        <dbReference type="Pfam" id="PF13515"/>
    </source>
</evidence>
<reference evidence="8 9" key="1">
    <citation type="journal article" date="2014" name="Int. J. Syst. Evol. Microbiol.">
        <title>Methanobacterium paludis sp. nov. and a novel strain of Methanobacterium lacus isolated from northern peatlands.</title>
        <authorList>
            <person name="Cadillo-Quiroz H."/>
            <person name="Brauer S.L."/>
            <person name="Goodson N."/>
            <person name="Yavitt J.B."/>
            <person name="Zinder S.H."/>
        </authorList>
    </citation>
    <scope>NUCLEOTIDE SEQUENCE [LARGE SCALE GENOMIC DNA]</scope>
    <source>
        <strain evidence="9">DSM 25820 / JCM 18151 / SWAN1</strain>
    </source>
</reference>
<keyword evidence="9" id="KW-1185">Reference proteome</keyword>
<dbReference type="EMBL" id="CP002772">
    <property type="protein sequence ID" value="AEG17059.1"/>
    <property type="molecule type" value="Genomic_DNA"/>
</dbReference>
<feature type="transmembrane region" description="Helical" evidence="6">
    <location>
        <begin position="151"/>
        <end position="174"/>
    </location>
</feature>
<feature type="transmembrane region" description="Helical" evidence="6">
    <location>
        <begin position="403"/>
        <end position="431"/>
    </location>
</feature>
<dbReference type="Pfam" id="PF13515">
    <property type="entry name" value="FUSC_2"/>
    <property type="match status" value="1"/>
</dbReference>
<feature type="domain" description="Integral membrane bound transporter" evidence="7">
    <location>
        <begin position="359"/>
        <end position="480"/>
    </location>
</feature>
<evidence type="ECO:0000256" key="4">
    <source>
        <dbReference type="ARBA" id="ARBA00022989"/>
    </source>
</evidence>
<keyword evidence="3 6" id="KW-0812">Transmembrane</keyword>
<dbReference type="AlphaFoldDB" id="F6D7B7"/>
<dbReference type="eggNOG" id="arCOG14005">
    <property type="taxonomic scope" value="Archaea"/>
</dbReference>
<evidence type="ECO:0000256" key="3">
    <source>
        <dbReference type="ARBA" id="ARBA00022692"/>
    </source>
</evidence>
<feature type="transmembrane region" description="Helical" evidence="6">
    <location>
        <begin position="54"/>
        <end position="71"/>
    </location>
</feature>
<dbReference type="GO" id="GO:0005886">
    <property type="term" value="C:plasma membrane"/>
    <property type="evidence" value="ECO:0007669"/>
    <property type="project" value="UniProtKB-SubCell"/>
</dbReference>
<dbReference type="KEGG" id="mew:MSWAN_0011"/>
<comment type="subcellular location">
    <subcellularLocation>
        <location evidence="1">Cell membrane</location>
        <topology evidence="1">Multi-pass membrane protein</topology>
    </subcellularLocation>
</comment>
<organism evidence="8 9">
    <name type="scientific">Methanobacterium paludis (strain DSM 25820 / JCM 18151 / SWAN1)</name>
    <dbReference type="NCBI Taxonomy" id="868131"/>
    <lineage>
        <taxon>Archaea</taxon>
        <taxon>Methanobacteriati</taxon>
        <taxon>Methanobacteriota</taxon>
        <taxon>Methanomada group</taxon>
        <taxon>Methanobacteria</taxon>
        <taxon>Methanobacteriales</taxon>
        <taxon>Methanobacteriaceae</taxon>
        <taxon>Methanobacterium</taxon>
    </lineage>
</organism>
<accession>F6D7B7</accession>
<keyword evidence="4 6" id="KW-1133">Transmembrane helix</keyword>
<evidence type="ECO:0000256" key="6">
    <source>
        <dbReference type="SAM" id="Phobius"/>
    </source>
</evidence>
<proteinExistence type="predicted"/>
<keyword evidence="5 6" id="KW-0472">Membrane</keyword>
<dbReference type="Proteomes" id="UP000009231">
    <property type="component" value="Chromosome"/>
</dbReference>
<dbReference type="InterPro" id="IPR049453">
    <property type="entry name" value="Memb_transporter_dom"/>
</dbReference>
<keyword evidence="2" id="KW-1003">Cell membrane</keyword>
<evidence type="ECO:0000256" key="2">
    <source>
        <dbReference type="ARBA" id="ARBA00022475"/>
    </source>
</evidence>
<evidence type="ECO:0000313" key="8">
    <source>
        <dbReference type="EMBL" id="AEG17059.1"/>
    </source>
</evidence>
<name>F6D7B7_METPW</name>
<evidence type="ECO:0000313" key="9">
    <source>
        <dbReference type="Proteomes" id="UP000009231"/>
    </source>
</evidence>
<dbReference type="HOGENOM" id="CLU_413691_0_0_2"/>
<feature type="transmembrane region" description="Helical" evidence="6">
    <location>
        <begin position="345"/>
        <end position="366"/>
    </location>
</feature>
<protein>
    <recommendedName>
        <fullName evidence="7">Integral membrane bound transporter domain-containing protein</fullName>
    </recommendedName>
</protein>
<feature type="transmembrane region" description="Helical" evidence="6">
    <location>
        <begin position="437"/>
        <end position="455"/>
    </location>
</feature>